<proteinExistence type="predicted"/>
<name>D1AA12_THECD</name>
<dbReference type="HOGENOM" id="CLU_1174978_0_0_11"/>
<evidence type="ECO:0000313" key="2">
    <source>
        <dbReference type="EMBL" id="ACY96948.1"/>
    </source>
</evidence>
<gene>
    <name evidence="2" type="ordered locus">Tcur_1366</name>
</gene>
<feature type="chain" id="PRO_5003019636" description="Tat pathway signal sequence domain protein" evidence="1">
    <location>
        <begin position="28"/>
        <end position="236"/>
    </location>
</feature>
<dbReference type="KEGG" id="tcu:Tcur_1366"/>
<keyword evidence="3" id="KW-1185">Reference proteome</keyword>
<accession>D1AA12</accession>
<organism evidence="2 3">
    <name type="scientific">Thermomonospora curvata (strain ATCC 19995 / DSM 43183 / JCM 3096 / KCTC 9072 / NBRC 15933 / NCIMB 10081 / Henssen B9)</name>
    <dbReference type="NCBI Taxonomy" id="471852"/>
    <lineage>
        <taxon>Bacteria</taxon>
        <taxon>Bacillati</taxon>
        <taxon>Actinomycetota</taxon>
        <taxon>Actinomycetes</taxon>
        <taxon>Streptosporangiales</taxon>
        <taxon>Thermomonosporaceae</taxon>
        <taxon>Thermomonospora</taxon>
    </lineage>
</organism>
<evidence type="ECO:0000256" key="1">
    <source>
        <dbReference type="SAM" id="SignalP"/>
    </source>
</evidence>
<dbReference type="OrthoDB" id="3481601at2"/>
<dbReference type="EMBL" id="CP001738">
    <property type="protein sequence ID" value="ACY96948.1"/>
    <property type="molecule type" value="Genomic_DNA"/>
</dbReference>
<keyword evidence="1" id="KW-0732">Signal</keyword>
<evidence type="ECO:0008006" key="4">
    <source>
        <dbReference type="Google" id="ProtNLM"/>
    </source>
</evidence>
<protein>
    <recommendedName>
        <fullName evidence="4">Tat pathway signal sequence domain protein</fullName>
    </recommendedName>
</protein>
<dbReference type="Proteomes" id="UP000001918">
    <property type="component" value="Chromosome"/>
</dbReference>
<evidence type="ECO:0000313" key="3">
    <source>
        <dbReference type="Proteomes" id="UP000001918"/>
    </source>
</evidence>
<feature type="signal peptide" evidence="1">
    <location>
        <begin position="1"/>
        <end position="27"/>
    </location>
</feature>
<reference evidence="2 3" key="1">
    <citation type="journal article" date="2011" name="Stand. Genomic Sci.">
        <title>Complete genome sequence of Thermomonospora curvata type strain (B9).</title>
        <authorList>
            <person name="Chertkov O."/>
            <person name="Sikorski J."/>
            <person name="Nolan M."/>
            <person name="Lapidus A."/>
            <person name="Lucas S."/>
            <person name="Del Rio T.G."/>
            <person name="Tice H."/>
            <person name="Cheng J.F."/>
            <person name="Goodwin L."/>
            <person name="Pitluck S."/>
            <person name="Liolios K."/>
            <person name="Ivanova N."/>
            <person name="Mavromatis K."/>
            <person name="Mikhailova N."/>
            <person name="Ovchinnikova G."/>
            <person name="Pati A."/>
            <person name="Chen A."/>
            <person name="Palaniappan K."/>
            <person name="Djao O.D."/>
            <person name="Land M."/>
            <person name="Hauser L."/>
            <person name="Chang Y.J."/>
            <person name="Jeffries C.D."/>
            <person name="Brettin T."/>
            <person name="Han C."/>
            <person name="Detter J.C."/>
            <person name="Rohde M."/>
            <person name="Goker M."/>
            <person name="Woyke T."/>
            <person name="Bristow J."/>
            <person name="Eisen J.A."/>
            <person name="Markowitz V."/>
            <person name="Hugenholtz P."/>
            <person name="Klenk H.P."/>
            <person name="Kyrpides N.C."/>
        </authorList>
    </citation>
    <scope>NUCLEOTIDE SEQUENCE [LARGE SCALE GENOMIC DNA]</scope>
    <source>
        <strain evidence="3">ATCC 19995 / DSM 43183 / JCM 3096 / KCTC 9072 / NBRC 15933 / NCIMB 10081 / Henssen B9</strain>
    </source>
</reference>
<dbReference type="AlphaFoldDB" id="D1AA12"/>
<sequence>MKTLARIATPVLAAATALGLMATSASAVEPTVTIRRDDGNPYSGNFRFTNLSPLTVSASFSIFGSITAECSNANLSGTLTYDGLDVSLNSASVSGCTSSIGTASVSFEQLPYDDAVVNYSPGPNGRDGALTFTDTDLRVKATISLPILGTFTCYYGLNSSITSLTFDLYNPTNPNRPDTSVNEAQAKMQNATLARLSGSNALCPATGTASGYGTVKGEKVANSGVFDQTLYATPAS</sequence>
<dbReference type="RefSeq" id="WP_012851732.1">
    <property type="nucleotide sequence ID" value="NC_013510.1"/>
</dbReference>